<reference evidence="3" key="1">
    <citation type="submission" date="2025-08" db="UniProtKB">
        <authorList>
            <consortium name="RefSeq"/>
        </authorList>
    </citation>
    <scope>IDENTIFICATION</scope>
</reference>
<dbReference type="GeneID" id="106009847"/>
<dbReference type="Proteomes" id="UP000694906">
    <property type="component" value="Unplaced"/>
</dbReference>
<dbReference type="RefSeq" id="XP_021118335.1">
    <property type="nucleotide sequence ID" value="XM_021262676.1"/>
</dbReference>
<proteinExistence type="predicted"/>
<accession>A0AAX6T9R8</accession>
<protein>
    <submittedName>
        <fullName evidence="3">Uncharacterized protein LOC106009847</fullName>
    </submittedName>
</protein>
<evidence type="ECO:0000313" key="2">
    <source>
        <dbReference type="Proteomes" id="UP000694906"/>
    </source>
</evidence>
<name>A0AAX6T9R8_HETGA</name>
<feature type="compositionally biased region" description="Low complexity" evidence="1">
    <location>
        <begin position="23"/>
        <end position="37"/>
    </location>
</feature>
<evidence type="ECO:0000256" key="1">
    <source>
        <dbReference type="SAM" id="MobiDB-lite"/>
    </source>
</evidence>
<gene>
    <name evidence="3" type="primary">LOC106009847</name>
</gene>
<evidence type="ECO:0000313" key="3">
    <source>
        <dbReference type="RefSeq" id="XP_021118335.1"/>
    </source>
</evidence>
<dbReference type="AlphaFoldDB" id="A0AAX6T9R8"/>
<keyword evidence="2" id="KW-1185">Reference proteome</keyword>
<sequence length="205" mass="21498">MTPGRGDAAEELSAAPRSGPPQAERIAATARARAGARPLSLPPRGGRGCSRVPPCQPHAAPAFRRERRERVSPAAAAKRRLGAGARPHYPPSAEQWRPELRSTACAGPPAGHVGAMGVAQGHVGWVLRAKVPRLSSVAVVPRLVETRSTGTGDSGLRLGRPQWCGARDLVPQTGAREGLVGGGVGRARVVGSRSQRPPEMRVFHL</sequence>
<feature type="region of interest" description="Disordered" evidence="1">
    <location>
        <begin position="1"/>
        <end position="94"/>
    </location>
</feature>
<organism evidence="2 3">
    <name type="scientific">Heterocephalus glaber</name>
    <name type="common">Naked mole rat</name>
    <dbReference type="NCBI Taxonomy" id="10181"/>
    <lineage>
        <taxon>Eukaryota</taxon>
        <taxon>Metazoa</taxon>
        <taxon>Chordata</taxon>
        <taxon>Craniata</taxon>
        <taxon>Vertebrata</taxon>
        <taxon>Euteleostomi</taxon>
        <taxon>Mammalia</taxon>
        <taxon>Eutheria</taxon>
        <taxon>Euarchontoglires</taxon>
        <taxon>Glires</taxon>
        <taxon>Rodentia</taxon>
        <taxon>Hystricomorpha</taxon>
        <taxon>Bathyergidae</taxon>
        <taxon>Heterocephalus</taxon>
    </lineage>
</organism>
<feature type="compositionally biased region" description="Low complexity" evidence="1">
    <location>
        <begin position="72"/>
        <end position="86"/>
    </location>
</feature>